<dbReference type="InterPro" id="IPR006119">
    <property type="entry name" value="Resolv_N"/>
</dbReference>
<dbReference type="GO" id="GO:0003677">
    <property type="term" value="F:DNA binding"/>
    <property type="evidence" value="ECO:0007669"/>
    <property type="project" value="UniProtKB-KW"/>
</dbReference>
<feature type="active site" description="O-(5'-phospho-DNA)-serine intermediate" evidence="5 6">
    <location>
        <position position="9"/>
    </location>
</feature>
<dbReference type="InterPro" id="IPR006118">
    <property type="entry name" value="Recombinase_CS"/>
</dbReference>
<reference evidence="8 9" key="1">
    <citation type="submission" date="2017-09" db="EMBL/GenBank/DDBJ databases">
        <title>Large-scale bioinformatics analysis of Bacillus genomes uncovers conserved roles of natural products in bacterial physiology.</title>
        <authorList>
            <consortium name="Agbiome Team Llc"/>
            <person name="Bleich R.M."/>
            <person name="Grubbs K.J."/>
            <person name="Santa Maria K.C."/>
            <person name="Allen S.E."/>
            <person name="Farag S."/>
            <person name="Shank E.A."/>
            <person name="Bowers A."/>
        </authorList>
    </citation>
    <scope>NUCLEOTIDE SEQUENCE [LARGE SCALE GENOMIC DNA]</scope>
    <source>
        <strain evidence="8 9">AFS044250</strain>
    </source>
</reference>
<dbReference type="PROSITE" id="PS00398">
    <property type="entry name" value="RECOMBINASES_2"/>
    <property type="match status" value="1"/>
</dbReference>
<evidence type="ECO:0000256" key="2">
    <source>
        <dbReference type="ARBA" id="ARBA00022908"/>
    </source>
</evidence>
<dbReference type="RefSeq" id="WP_100064663.1">
    <property type="nucleotide sequence ID" value="NZ_NUSQ01000144.1"/>
</dbReference>
<dbReference type="Pfam" id="PF02796">
    <property type="entry name" value="HTH_7"/>
    <property type="match status" value="1"/>
</dbReference>
<evidence type="ECO:0000256" key="4">
    <source>
        <dbReference type="ARBA" id="ARBA00023172"/>
    </source>
</evidence>
<evidence type="ECO:0000313" key="9">
    <source>
        <dbReference type="Proteomes" id="UP000225997"/>
    </source>
</evidence>
<dbReference type="SUPFAM" id="SSF53041">
    <property type="entry name" value="Resolvase-like"/>
    <property type="match status" value="1"/>
</dbReference>
<dbReference type="Gene3D" id="1.10.10.60">
    <property type="entry name" value="Homeodomain-like"/>
    <property type="match status" value="1"/>
</dbReference>
<dbReference type="PROSITE" id="PS51736">
    <property type="entry name" value="RECOMBINASES_3"/>
    <property type="match status" value="1"/>
</dbReference>
<evidence type="ECO:0000256" key="3">
    <source>
        <dbReference type="ARBA" id="ARBA00023125"/>
    </source>
</evidence>
<dbReference type="EMBL" id="NUSQ01000144">
    <property type="protein sequence ID" value="PHD64148.1"/>
    <property type="molecule type" value="Genomic_DNA"/>
</dbReference>
<name>A0A2C4QIB6_9BACI</name>
<dbReference type="Pfam" id="PF00239">
    <property type="entry name" value="Resolvase"/>
    <property type="match status" value="1"/>
</dbReference>
<keyword evidence="2" id="KW-0229">DNA integration</keyword>
<evidence type="ECO:0000256" key="5">
    <source>
        <dbReference type="PIRSR" id="PIRSR606118-50"/>
    </source>
</evidence>
<dbReference type="SMART" id="SM00857">
    <property type="entry name" value="Resolvase"/>
    <property type="match status" value="1"/>
</dbReference>
<dbReference type="InterPro" id="IPR036162">
    <property type="entry name" value="Resolvase-like_N_sf"/>
</dbReference>
<comment type="caution">
    <text evidence="8">The sequence shown here is derived from an EMBL/GenBank/DDBJ whole genome shotgun (WGS) entry which is preliminary data.</text>
</comment>
<protein>
    <submittedName>
        <fullName evidence="8">Transposon DNA-invertase</fullName>
    </submittedName>
</protein>
<dbReference type="PANTHER" id="PTHR30461">
    <property type="entry name" value="DNA-INVERTASE FROM LAMBDOID PROPHAGE"/>
    <property type="match status" value="1"/>
</dbReference>
<accession>A0A2C4QIB6</accession>
<dbReference type="GO" id="GO:0000150">
    <property type="term" value="F:DNA strand exchange activity"/>
    <property type="evidence" value="ECO:0007669"/>
    <property type="project" value="InterPro"/>
</dbReference>
<organism evidence="8 9">
    <name type="scientific">Bacillus toyonensis</name>
    <dbReference type="NCBI Taxonomy" id="155322"/>
    <lineage>
        <taxon>Bacteria</taxon>
        <taxon>Bacillati</taxon>
        <taxon>Bacillota</taxon>
        <taxon>Bacilli</taxon>
        <taxon>Bacillales</taxon>
        <taxon>Bacillaceae</taxon>
        <taxon>Bacillus</taxon>
        <taxon>Bacillus cereus group</taxon>
    </lineage>
</organism>
<gene>
    <name evidence="8" type="ORF">COF40_24885</name>
</gene>
<keyword evidence="3" id="KW-0238">DNA-binding</keyword>
<dbReference type="CDD" id="cd03768">
    <property type="entry name" value="SR_ResInv"/>
    <property type="match status" value="1"/>
</dbReference>
<keyword evidence="4" id="KW-0233">DNA recombination</keyword>
<sequence>MKVAYARVSSMDQNLDRQIVEFKNHGAEKIFVEKKSGVDFMNRVEFKRALDFVREGDFLMVEAIDRLGRDYNQIIRTINYLQQEKIGLLVTSMPILSEPLGDPLLDRFVKDLILQLLAMIAEKERTECKRRQAQGIKIAKEKGIYQGRPTLYGPDARDPQKQAVYYQIVQMLNLGLPIKKIAEKNGVTRPTVYRIKKELEKDFNRQ</sequence>
<dbReference type="PROSITE" id="PS00397">
    <property type="entry name" value="RECOMBINASES_1"/>
    <property type="match status" value="1"/>
</dbReference>
<comment type="similarity">
    <text evidence="1">Belongs to the site-specific recombinase resolvase family.</text>
</comment>
<dbReference type="InterPro" id="IPR050639">
    <property type="entry name" value="SSR_resolvase"/>
</dbReference>
<dbReference type="Gene3D" id="3.40.50.1390">
    <property type="entry name" value="Resolvase, N-terminal catalytic domain"/>
    <property type="match status" value="1"/>
</dbReference>
<dbReference type="GO" id="GO:0015074">
    <property type="term" value="P:DNA integration"/>
    <property type="evidence" value="ECO:0007669"/>
    <property type="project" value="UniProtKB-KW"/>
</dbReference>
<evidence type="ECO:0000313" key="8">
    <source>
        <dbReference type="EMBL" id="PHD64148.1"/>
    </source>
</evidence>
<dbReference type="Proteomes" id="UP000225997">
    <property type="component" value="Unassembled WGS sequence"/>
</dbReference>
<evidence type="ECO:0000259" key="7">
    <source>
        <dbReference type="PROSITE" id="PS51736"/>
    </source>
</evidence>
<dbReference type="InterPro" id="IPR006120">
    <property type="entry name" value="Resolvase_HTH_dom"/>
</dbReference>
<feature type="domain" description="Resolvase/invertase-type recombinase catalytic" evidence="7">
    <location>
        <begin position="1"/>
        <end position="143"/>
    </location>
</feature>
<dbReference type="PANTHER" id="PTHR30461:SF26">
    <property type="entry name" value="RESOLVASE HOMOLOG YNEB"/>
    <property type="match status" value="1"/>
</dbReference>
<dbReference type="AlphaFoldDB" id="A0A2C4QIB6"/>
<proteinExistence type="inferred from homology"/>
<evidence type="ECO:0000256" key="6">
    <source>
        <dbReference type="PROSITE-ProRule" id="PRU10137"/>
    </source>
</evidence>
<evidence type="ECO:0000256" key="1">
    <source>
        <dbReference type="ARBA" id="ARBA00009913"/>
    </source>
</evidence>